<organism evidence="4 5">
    <name type="scientific">Gossypium arboreum</name>
    <name type="common">Tree cotton</name>
    <name type="synonym">Gossypium nanking</name>
    <dbReference type="NCBI Taxonomy" id="29729"/>
    <lineage>
        <taxon>Eukaryota</taxon>
        <taxon>Viridiplantae</taxon>
        <taxon>Streptophyta</taxon>
        <taxon>Embryophyta</taxon>
        <taxon>Tracheophyta</taxon>
        <taxon>Spermatophyta</taxon>
        <taxon>Magnoliopsida</taxon>
        <taxon>eudicotyledons</taxon>
        <taxon>Gunneridae</taxon>
        <taxon>Pentapetalae</taxon>
        <taxon>rosids</taxon>
        <taxon>malvids</taxon>
        <taxon>Malvales</taxon>
        <taxon>Malvaceae</taxon>
        <taxon>Malvoideae</taxon>
        <taxon>Gossypium</taxon>
    </lineage>
</organism>
<dbReference type="InterPro" id="IPR001878">
    <property type="entry name" value="Znf_CCHC"/>
</dbReference>
<sequence>MRNISDDGHFLVDNLSLTDQDIKKSVVDSVPSIDFSERVYKLLEKELSTVVVLKMLGRNLGITTLHNRLYGIWKPSKPFQLMDIENGYFLAKFQSTVDYNKVLSQEIGGMVGKVTKLDLNTDSKARGRYALMAVYVNLGRPLISKILINGNPQRIEYENLCMVCFKCGRYGHIKENCSSNTNPPELKGDGELMEQTFSPSVAAGVEEYGPWMLVERRSRHSTLDRSKKGNISKSENISGSRFNSLAYMEANFSREDFLKENQRELKKKGKVSSLDSQERSVTDNKADICGSKKGTVGQNSGKISNVQFNGPQNNKLVKDVNQAGSKSGWASYTPLAVNQRVHLDKQQTSSNASIGQ</sequence>
<evidence type="ECO:0000256" key="2">
    <source>
        <dbReference type="SAM" id="MobiDB-lite"/>
    </source>
</evidence>
<feature type="compositionally biased region" description="Polar residues" evidence="2">
    <location>
        <begin position="296"/>
        <end position="315"/>
    </location>
</feature>
<comment type="caution">
    <text evidence="4">The sequence shown here is derived from an EMBL/GenBank/DDBJ whole genome shotgun (WGS) entry which is preliminary data.</text>
</comment>
<feature type="region of interest" description="Disordered" evidence="2">
    <location>
        <begin position="266"/>
        <end position="316"/>
    </location>
</feature>
<reference evidence="4 5" key="1">
    <citation type="submission" date="2023-03" db="EMBL/GenBank/DDBJ databases">
        <title>WGS of Gossypium arboreum.</title>
        <authorList>
            <person name="Yu D."/>
        </authorList>
    </citation>
    <scope>NUCLEOTIDE SEQUENCE [LARGE SCALE GENOMIC DNA]</scope>
    <source>
        <tissue evidence="4">Leaf</tissue>
    </source>
</reference>
<feature type="domain" description="CCHC-type" evidence="3">
    <location>
        <begin position="164"/>
        <end position="177"/>
    </location>
</feature>
<keyword evidence="1" id="KW-0863">Zinc-finger</keyword>
<name>A0ABR0NHE2_GOSAR</name>
<dbReference type="PANTHER" id="PTHR31286">
    <property type="entry name" value="GLYCINE-RICH CELL WALL STRUCTURAL PROTEIN 1.8-LIKE"/>
    <property type="match status" value="1"/>
</dbReference>
<dbReference type="EMBL" id="JARKNE010000010">
    <property type="protein sequence ID" value="KAK5794435.1"/>
    <property type="molecule type" value="Genomic_DNA"/>
</dbReference>
<dbReference type="Pfam" id="PF00098">
    <property type="entry name" value="zf-CCHC"/>
    <property type="match status" value="1"/>
</dbReference>
<dbReference type="Pfam" id="PF14111">
    <property type="entry name" value="DUF4283"/>
    <property type="match status" value="1"/>
</dbReference>
<evidence type="ECO:0000313" key="4">
    <source>
        <dbReference type="EMBL" id="KAK5794435.1"/>
    </source>
</evidence>
<evidence type="ECO:0000313" key="5">
    <source>
        <dbReference type="Proteomes" id="UP001358586"/>
    </source>
</evidence>
<evidence type="ECO:0000256" key="1">
    <source>
        <dbReference type="PROSITE-ProRule" id="PRU00047"/>
    </source>
</evidence>
<keyword evidence="1" id="KW-0479">Metal-binding</keyword>
<dbReference type="SMART" id="SM00343">
    <property type="entry name" value="ZnF_C2HC"/>
    <property type="match status" value="1"/>
</dbReference>
<feature type="compositionally biased region" description="Basic and acidic residues" evidence="2">
    <location>
        <begin position="276"/>
        <end position="286"/>
    </location>
</feature>
<protein>
    <recommendedName>
        <fullName evidence="3">CCHC-type domain-containing protein</fullName>
    </recommendedName>
</protein>
<dbReference type="PROSITE" id="PS50158">
    <property type="entry name" value="ZF_CCHC"/>
    <property type="match status" value="1"/>
</dbReference>
<keyword evidence="1" id="KW-0862">Zinc</keyword>
<gene>
    <name evidence="4" type="ORF">PVK06_035661</name>
</gene>
<dbReference type="InterPro" id="IPR040256">
    <property type="entry name" value="At4g02000-like"/>
</dbReference>
<keyword evidence="5" id="KW-1185">Reference proteome</keyword>
<proteinExistence type="predicted"/>
<dbReference type="Proteomes" id="UP001358586">
    <property type="component" value="Chromosome 10"/>
</dbReference>
<dbReference type="PANTHER" id="PTHR31286:SF173">
    <property type="entry name" value="DUF4283 DOMAIN-CONTAINING PROTEIN"/>
    <property type="match status" value="1"/>
</dbReference>
<dbReference type="InterPro" id="IPR025558">
    <property type="entry name" value="DUF4283"/>
</dbReference>
<accession>A0ABR0NHE2</accession>
<evidence type="ECO:0000259" key="3">
    <source>
        <dbReference type="PROSITE" id="PS50158"/>
    </source>
</evidence>